<sequence length="62" mass="7198">MKKNTIESLQYLSVPIVILTIIALIFCKQFERIKYFEIVRICLIVLLLGSLVINLSGLFKRK</sequence>
<dbReference type="EMBL" id="BDCR01000004">
    <property type="protein sequence ID" value="GAT64224.1"/>
    <property type="molecule type" value="Genomic_DNA"/>
</dbReference>
<name>A0A161L9L9_9BACT</name>
<dbReference type="Proteomes" id="UP000076586">
    <property type="component" value="Unassembled WGS sequence"/>
</dbReference>
<reference evidence="3" key="2">
    <citation type="journal article" date="2017" name="Genome Announc.">
        <title>Draft genome sequence of Paludibacter jiangxiensis NM7(T), a propionate-producing fermentative bacterium.</title>
        <authorList>
            <person name="Qiu Y.-L."/>
            <person name="Tourlousse D.M."/>
            <person name="Matsuura N."/>
            <person name="Ohashi A."/>
            <person name="Sekiguchi Y."/>
        </authorList>
    </citation>
    <scope>NUCLEOTIDE SEQUENCE [LARGE SCALE GENOMIC DNA]</scope>
    <source>
        <strain evidence="3">NM7</strain>
    </source>
</reference>
<comment type="caution">
    <text evidence="2">The sequence shown here is derived from an EMBL/GenBank/DDBJ whole genome shotgun (WGS) entry which is preliminary data.</text>
</comment>
<accession>A0A161L9L9</accession>
<organism evidence="2 3">
    <name type="scientific">Paludibacter jiangxiensis</name>
    <dbReference type="NCBI Taxonomy" id="681398"/>
    <lineage>
        <taxon>Bacteria</taxon>
        <taxon>Pseudomonadati</taxon>
        <taxon>Bacteroidota</taxon>
        <taxon>Bacteroidia</taxon>
        <taxon>Bacteroidales</taxon>
        <taxon>Paludibacteraceae</taxon>
        <taxon>Paludibacter</taxon>
    </lineage>
</organism>
<feature type="transmembrane region" description="Helical" evidence="1">
    <location>
        <begin position="9"/>
        <end position="26"/>
    </location>
</feature>
<evidence type="ECO:0000256" key="1">
    <source>
        <dbReference type="SAM" id="Phobius"/>
    </source>
</evidence>
<keyword evidence="1" id="KW-1133">Transmembrane helix</keyword>
<proteinExistence type="predicted"/>
<protein>
    <submittedName>
        <fullName evidence="2">Uncharacterized protein</fullName>
    </submittedName>
</protein>
<gene>
    <name evidence="2" type="ORF">PJIAN_4774</name>
</gene>
<evidence type="ECO:0000313" key="2">
    <source>
        <dbReference type="EMBL" id="GAT64224.1"/>
    </source>
</evidence>
<evidence type="ECO:0000313" key="3">
    <source>
        <dbReference type="Proteomes" id="UP000076586"/>
    </source>
</evidence>
<reference evidence="3" key="1">
    <citation type="submission" date="2016-04" db="EMBL/GenBank/DDBJ databases">
        <title>Draft genome sequence of Paludibacter jiangxiensis strain NM7.</title>
        <authorList>
            <person name="Qiu Y."/>
            <person name="Matsuura N."/>
            <person name="Ohashi A."/>
            <person name="Tourlousse M.D."/>
            <person name="Sekiguchi Y."/>
        </authorList>
    </citation>
    <scope>NUCLEOTIDE SEQUENCE [LARGE SCALE GENOMIC DNA]</scope>
    <source>
        <strain evidence="3">NM7</strain>
    </source>
</reference>
<feature type="transmembrane region" description="Helical" evidence="1">
    <location>
        <begin position="38"/>
        <end position="59"/>
    </location>
</feature>
<keyword evidence="1" id="KW-0472">Membrane</keyword>
<keyword evidence="3" id="KW-1185">Reference proteome</keyword>
<dbReference type="AlphaFoldDB" id="A0A161L9L9"/>
<keyword evidence="1" id="KW-0812">Transmembrane</keyword>